<dbReference type="InterPro" id="IPR026170">
    <property type="entry name" value="FAM173A/B"/>
</dbReference>
<gene>
    <name evidence="5" type="ORF">ACFOW3_23600</name>
</gene>
<keyword evidence="3" id="KW-0949">S-adenosyl-L-methionine</keyword>
<name>A0ABV8DGP5_9BURK</name>
<keyword evidence="4" id="KW-0472">Membrane</keyword>
<evidence type="ECO:0000313" key="6">
    <source>
        <dbReference type="Proteomes" id="UP001595693"/>
    </source>
</evidence>
<dbReference type="Proteomes" id="UP001595693">
    <property type="component" value="Unassembled WGS sequence"/>
</dbReference>
<feature type="transmembrane region" description="Helical" evidence="4">
    <location>
        <begin position="66"/>
        <end position="91"/>
    </location>
</feature>
<keyword evidence="4" id="KW-0812">Transmembrane</keyword>
<keyword evidence="6" id="KW-1185">Reference proteome</keyword>
<reference evidence="6" key="1">
    <citation type="journal article" date="2019" name="Int. J. Syst. Evol. Microbiol.">
        <title>The Global Catalogue of Microorganisms (GCM) 10K type strain sequencing project: providing services to taxonomists for standard genome sequencing and annotation.</title>
        <authorList>
            <consortium name="The Broad Institute Genomics Platform"/>
            <consortium name="The Broad Institute Genome Sequencing Center for Infectious Disease"/>
            <person name="Wu L."/>
            <person name="Ma J."/>
        </authorList>
    </citation>
    <scope>NUCLEOTIDE SEQUENCE [LARGE SCALE GENOMIC DNA]</scope>
    <source>
        <strain evidence="6">CCUG 2113</strain>
    </source>
</reference>
<protein>
    <submittedName>
        <fullName evidence="5">Class I SAM-dependent methyltransferase</fullName>
    </submittedName>
</protein>
<proteinExistence type="predicted"/>
<evidence type="ECO:0000256" key="1">
    <source>
        <dbReference type="ARBA" id="ARBA00022603"/>
    </source>
</evidence>
<dbReference type="InterPro" id="IPR029063">
    <property type="entry name" value="SAM-dependent_MTases_sf"/>
</dbReference>
<keyword evidence="1 5" id="KW-0489">Methyltransferase</keyword>
<sequence>MLALRMPWPLPALVAWACAWLIFVALQRAVPPVAALLVACLLGTAASVLGDSWWRRGLIAAGFPLSLALLGAASLPTWAWLVPLALLLLVYPLNAWRDAPLFPTPHHALQSLASQAPLPLGARVLDAGSGVGDGLKALRHAYPAAQLEGIEWSWPLRLLCALRCPWAQVRRADMWAEDWSPYRMVYLFQRPESMARAAAKAQAELATGAWLVSLEFAVPGVLPCAQLRAPGGRVVWLYRMPLNRVEA</sequence>
<organism evidence="5 6">
    <name type="scientific">Acidovorax facilis</name>
    <dbReference type="NCBI Taxonomy" id="12917"/>
    <lineage>
        <taxon>Bacteria</taxon>
        <taxon>Pseudomonadati</taxon>
        <taxon>Pseudomonadota</taxon>
        <taxon>Betaproteobacteria</taxon>
        <taxon>Burkholderiales</taxon>
        <taxon>Comamonadaceae</taxon>
        <taxon>Acidovorax</taxon>
    </lineage>
</organism>
<dbReference type="PANTHER" id="PTHR13610">
    <property type="entry name" value="METHYLTRANSFERASE DOMAIN-CONTAINING PROTEIN"/>
    <property type="match status" value="1"/>
</dbReference>
<evidence type="ECO:0000313" key="5">
    <source>
        <dbReference type="EMBL" id="MFC3937619.1"/>
    </source>
</evidence>
<accession>A0ABV8DGP5</accession>
<evidence type="ECO:0000256" key="2">
    <source>
        <dbReference type="ARBA" id="ARBA00022679"/>
    </source>
</evidence>
<comment type="caution">
    <text evidence="5">The sequence shown here is derived from an EMBL/GenBank/DDBJ whole genome shotgun (WGS) entry which is preliminary data.</text>
</comment>
<keyword evidence="2" id="KW-0808">Transferase</keyword>
<keyword evidence="4" id="KW-1133">Transmembrane helix</keyword>
<dbReference type="RefSeq" id="WP_055395759.1">
    <property type="nucleotide sequence ID" value="NZ_CP192460.1"/>
</dbReference>
<dbReference type="EMBL" id="JBHSAJ010000069">
    <property type="protein sequence ID" value="MFC3937619.1"/>
    <property type="molecule type" value="Genomic_DNA"/>
</dbReference>
<evidence type="ECO:0000256" key="4">
    <source>
        <dbReference type="SAM" id="Phobius"/>
    </source>
</evidence>
<dbReference type="GO" id="GO:0032259">
    <property type="term" value="P:methylation"/>
    <property type="evidence" value="ECO:0007669"/>
    <property type="project" value="UniProtKB-KW"/>
</dbReference>
<feature type="transmembrane region" description="Helical" evidence="4">
    <location>
        <begin position="6"/>
        <end position="26"/>
    </location>
</feature>
<dbReference type="Gene3D" id="3.40.50.150">
    <property type="entry name" value="Vaccinia Virus protein VP39"/>
    <property type="match status" value="1"/>
</dbReference>
<dbReference type="SUPFAM" id="SSF53335">
    <property type="entry name" value="S-adenosyl-L-methionine-dependent methyltransferases"/>
    <property type="match status" value="1"/>
</dbReference>
<feature type="transmembrane region" description="Helical" evidence="4">
    <location>
        <begin position="33"/>
        <end position="54"/>
    </location>
</feature>
<dbReference type="GO" id="GO:0008168">
    <property type="term" value="F:methyltransferase activity"/>
    <property type="evidence" value="ECO:0007669"/>
    <property type="project" value="UniProtKB-KW"/>
</dbReference>
<evidence type="ECO:0000256" key="3">
    <source>
        <dbReference type="ARBA" id="ARBA00022691"/>
    </source>
</evidence>
<dbReference type="PANTHER" id="PTHR13610:SF9">
    <property type="entry name" value="FI06469P"/>
    <property type="match status" value="1"/>
</dbReference>